<accession>A0A419SG23</accession>
<dbReference type="EMBL" id="MCHY01000009">
    <property type="protein sequence ID" value="RKD22737.1"/>
    <property type="molecule type" value="Genomic_DNA"/>
</dbReference>
<protein>
    <submittedName>
        <fullName evidence="1">Uncharacterized protein</fullName>
    </submittedName>
</protein>
<comment type="caution">
    <text evidence="1">The sequence shown here is derived from an EMBL/GenBank/DDBJ whole genome shotgun (WGS) entry which is preliminary data.</text>
</comment>
<evidence type="ECO:0000313" key="1">
    <source>
        <dbReference type="EMBL" id="RKD22737.1"/>
    </source>
</evidence>
<keyword evidence="2" id="KW-1185">Reference proteome</keyword>
<sequence length="62" mass="7709">MDRETIEQTYSVKELEDKRKELRLKLKDSNLTEEEKWDYNDLLRRIDKRLRLMRDLLIELNG</sequence>
<evidence type="ECO:0000313" key="2">
    <source>
        <dbReference type="Proteomes" id="UP000284219"/>
    </source>
</evidence>
<proteinExistence type="predicted"/>
<gene>
    <name evidence="1" type="ORF">BEP19_10825</name>
</gene>
<dbReference type="Proteomes" id="UP000284219">
    <property type="component" value="Unassembled WGS sequence"/>
</dbReference>
<organism evidence="1 2">
    <name type="scientific">Ammoniphilus oxalaticus</name>
    <dbReference type="NCBI Taxonomy" id="66863"/>
    <lineage>
        <taxon>Bacteria</taxon>
        <taxon>Bacillati</taxon>
        <taxon>Bacillota</taxon>
        <taxon>Bacilli</taxon>
        <taxon>Bacillales</taxon>
        <taxon>Paenibacillaceae</taxon>
        <taxon>Aneurinibacillus group</taxon>
        <taxon>Ammoniphilus</taxon>
    </lineage>
</organism>
<dbReference type="AlphaFoldDB" id="A0A419SG23"/>
<dbReference type="RefSeq" id="WP_120190214.1">
    <property type="nucleotide sequence ID" value="NZ_MCHY01000009.1"/>
</dbReference>
<name>A0A419SG23_9BACL</name>
<reference evidence="1 2" key="1">
    <citation type="submission" date="2016-08" db="EMBL/GenBank/DDBJ databases">
        <title>Novel Firmicute Genomes.</title>
        <authorList>
            <person name="Poppleton D.I."/>
            <person name="Gribaldo S."/>
        </authorList>
    </citation>
    <scope>NUCLEOTIDE SEQUENCE [LARGE SCALE GENOMIC DNA]</scope>
    <source>
        <strain evidence="1 2">RAOx-1</strain>
    </source>
</reference>